<proteinExistence type="predicted"/>
<comment type="caution">
    <text evidence="1">The sequence shown here is derived from an EMBL/GenBank/DDBJ whole genome shotgun (WGS) entry which is preliminary data.</text>
</comment>
<dbReference type="Proteomes" id="UP001623349">
    <property type="component" value="Unassembled WGS sequence"/>
</dbReference>
<sequence length="90" mass="10235">MSKANVAHEEHTHGLHKLHREVCVLLKILKENKFFNSRCLNYCEWAQPILMTLKMLSGMHILKTESNVQKKWNLMLCQSQTAAVGGSSAV</sequence>
<reference evidence="1 2" key="1">
    <citation type="submission" date="2024-08" db="EMBL/GenBank/DDBJ databases">
        <title>The draft genome of Apodemus speciosus.</title>
        <authorList>
            <person name="Nabeshima K."/>
            <person name="Suzuki S."/>
            <person name="Onuma M."/>
        </authorList>
    </citation>
    <scope>NUCLEOTIDE SEQUENCE [LARGE SCALE GENOMIC DNA]</scope>
    <source>
        <strain evidence="1">IB14-021</strain>
    </source>
</reference>
<gene>
    <name evidence="1" type="ORF">APTSU1_001461600</name>
</gene>
<accession>A0ABQ0FJL9</accession>
<evidence type="ECO:0000313" key="2">
    <source>
        <dbReference type="Proteomes" id="UP001623349"/>
    </source>
</evidence>
<protein>
    <submittedName>
        <fullName evidence="1">Predicted gene 29394</fullName>
    </submittedName>
</protein>
<dbReference type="EMBL" id="BAAFST010000015">
    <property type="protein sequence ID" value="GAB1299380.1"/>
    <property type="molecule type" value="Genomic_DNA"/>
</dbReference>
<name>A0ABQ0FJL9_APOSI</name>
<organism evidence="1 2">
    <name type="scientific">Apodemus speciosus</name>
    <name type="common">Large Japanese field mouse</name>
    <dbReference type="NCBI Taxonomy" id="105296"/>
    <lineage>
        <taxon>Eukaryota</taxon>
        <taxon>Metazoa</taxon>
        <taxon>Chordata</taxon>
        <taxon>Craniata</taxon>
        <taxon>Vertebrata</taxon>
        <taxon>Euteleostomi</taxon>
        <taxon>Mammalia</taxon>
        <taxon>Eutheria</taxon>
        <taxon>Euarchontoglires</taxon>
        <taxon>Glires</taxon>
        <taxon>Rodentia</taxon>
        <taxon>Myomorpha</taxon>
        <taxon>Muroidea</taxon>
        <taxon>Muridae</taxon>
        <taxon>Murinae</taxon>
        <taxon>Apodemus</taxon>
    </lineage>
</organism>
<evidence type="ECO:0000313" key="1">
    <source>
        <dbReference type="EMBL" id="GAB1299380.1"/>
    </source>
</evidence>
<keyword evidence="2" id="KW-1185">Reference proteome</keyword>